<evidence type="ECO:0000313" key="7">
    <source>
        <dbReference type="Proteomes" id="UP000319263"/>
    </source>
</evidence>
<dbReference type="Gene3D" id="3.50.30.10">
    <property type="entry name" value="Phosphohistidine domain"/>
    <property type="match status" value="1"/>
</dbReference>
<dbReference type="GO" id="GO:0005524">
    <property type="term" value="F:ATP binding"/>
    <property type="evidence" value="ECO:0007669"/>
    <property type="project" value="UniProtKB-KW"/>
</dbReference>
<keyword evidence="7" id="KW-1185">Reference proteome</keyword>
<evidence type="ECO:0000256" key="3">
    <source>
        <dbReference type="SAM" id="Phobius"/>
    </source>
</evidence>
<protein>
    <submittedName>
        <fullName evidence="6">Phosphoenolpyruvate synthase</fullName>
    </submittedName>
</protein>
<evidence type="ECO:0000259" key="4">
    <source>
        <dbReference type="Pfam" id="PF00391"/>
    </source>
</evidence>
<dbReference type="Pfam" id="PF01326">
    <property type="entry name" value="PPDK_N"/>
    <property type="match status" value="1"/>
</dbReference>
<dbReference type="KEGG" id="mik:FOE78_14910"/>
<dbReference type="Gene3D" id="3.30.470.20">
    <property type="entry name" value="ATP-grasp fold, B domain"/>
    <property type="match status" value="1"/>
</dbReference>
<dbReference type="InterPro" id="IPR008279">
    <property type="entry name" value="PEP-util_enz_mobile_dom"/>
</dbReference>
<dbReference type="InterPro" id="IPR013815">
    <property type="entry name" value="ATP_grasp_subdomain_1"/>
</dbReference>
<dbReference type="Proteomes" id="UP000319263">
    <property type="component" value="Chromosome"/>
</dbReference>
<dbReference type="GO" id="GO:0016301">
    <property type="term" value="F:kinase activity"/>
    <property type="evidence" value="ECO:0007669"/>
    <property type="project" value="InterPro"/>
</dbReference>
<dbReference type="OrthoDB" id="9765468at2"/>
<keyword evidence="2" id="KW-0067">ATP-binding</keyword>
<organism evidence="6 7">
    <name type="scientific">Microlunatus elymi</name>
    <dbReference type="NCBI Taxonomy" id="2596828"/>
    <lineage>
        <taxon>Bacteria</taxon>
        <taxon>Bacillati</taxon>
        <taxon>Actinomycetota</taxon>
        <taxon>Actinomycetes</taxon>
        <taxon>Propionibacteriales</taxon>
        <taxon>Propionibacteriaceae</taxon>
        <taxon>Microlunatus</taxon>
    </lineage>
</organism>
<dbReference type="SUPFAM" id="SSF56059">
    <property type="entry name" value="Glutathione synthetase ATP-binding domain-like"/>
    <property type="match status" value="1"/>
</dbReference>
<keyword evidence="1" id="KW-0547">Nucleotide-binding</keyword>
<dbReference type="InterPro" id="IPR036637">
    <property type="entry name" value="Phosphohistidine_dom_sf"/>
</dbReference>
<dbReference type="PANTHER" id="PTHR43615">
    <property type="entry name" value="PHOSPHOENOLPYRUVATE SYNTHASE-RELATED"/>
    <property type="match status" value="1"/>
</dbReference>
<dbReference type="PANTHER" id="PTHR43615:SF1">
    <property type="entry name" value="PPDK_N DOMAIN-CONTAINING PROTEIN"/>
    <property type="match status" value="1"/>
</dbReference>
<feature type="domain" description="PEP-utilising enzyme mobile" evidence="4">
    <location>
        <begin position="792"/>
        <end position="862"/>
    </location>
</feature>
<keyword evidence="3" id="KW-0812">Transmembrane</keyword>
<name>A0A516Q0T9_9ACTN</name>
<dbReference type="SUPFAM" id="SSF52009">
    <property type="entry name" value="Phosphohistidine domain"/>
    <property type="match status" value="1"/>
</dbReference>
<keyword evidence="3" id="KW-0472">Membrane</keyword>
<dbReference type="InterPro" id="IPR002192">
    <property type="entry name" value="PPDK_AMP/ATP-bd"/>
</dbReference>
<evidence type="ECO:0000256" key="1">
    <source>
        <dbReference type="ARBA" id="ARBA00022741"/>
    </source>
</evidence>
<feature type="transmembrane region" description="Helical" evidence="3">
    <location>
        <begin position="894"/>
        <end position="912"/>
    </location>
</feature>
<dbReference type="AlphaFoldDB" id="A0A516Q0T9"/>
<dbReference type="Pfam" id="PF00391">
    <property type="entry name" value="PEP-utilizers"/>
    <property type="match status" value="1"/>
</dbReference>
<dbReference type="FunFam" id="3.30.1490.20:FF:000010">
    <property type="entry name" value="Phosphoenolpyruvate synthase"/>
    <property type="match status" value="1"/>
</dbReference>
<dbReference type="EMBL" id="CP041692">
    <property type="protein sequence ID" value="QDP97040.1"/>
    <property type="molecule type" value="Genomic_DNA"/>
</dbReference>
<dbReference type="RefSeq" id="WP_143987001.1">
    <property type="nucleotide sequence ID" value="NZ_CP041692.1"/>
</dbReference>
<accession>A0A516Q0T9</accession>
<gene>
    <name evidence="6" type="ORF">FOE78_14910</name>
</gene>
<keyword evidence="6" id="KW-0670">Pyruvate</keyword>
<dbReference type="InterPro" id="IPR051549">
    <property type="entry name" value="PEP_Utilizing_Enz"/>
</dbReference>
<evidence type="ECO:0000256" key="2">
    <source>
        <dbReference type="ARBA" id="ARBA00022840"/>
    </source>
</evidence>
<feature type="domain" description="Pyruvate phosphate dikinase AMP/ATP-binding" evidence="5">
    <location>
        <begin position="17"/>
        <end position="322"/>
    </location>
</feature>
<sequence>MTVIRPFDSIAATDLRLAGGKGANLGELTRAGLPVPPGFVITTAAYDDFLARTEMRNKIIEASGRVPVDDHEAADAAAHDIAELFAGSAVPDELITEITAAYADLAGKSGEAEPAVAVRSSATAEDLGDASFAGQQDTYLNIRGADALVAAVRDCWASLWTPRAIAYRGQHGVGADDLSLAVAVQLLIDADAAGVLFTANPTNGRRDETVIAAAWGLGESVVGGSVTTDSIVLRRNDDQWSVRSREIADKQVQTVRTATGTTEVEVPVQRRRAPVLTEAETVELADLGHRVAEHYGRPMDLEWARDKQQLWLLQARPVTALPDPVGDPPTDWTVPDRNRMYFRASIVEMMPEPLTPLFGDLIEPAVVGSLQALFSELIADVPEGMTTFPTINGYAYYGYSWKALGYLTWKAAPLMLRMFRSGQANAETRWGQTYHPDYLQAVSDWAAKDRTQLTAAELLAGVRALLLAGCRYYTGVQQVIPVAAMSETTFTKLYRTLRRPGDPEPTTYVLGLESSPMRAERELYRLARWCVDQPELLAVLGSDDPHRVVFGDRPDSVPDQVWWQWQERIGTYLQAFGHTISDLDFANPVAADEPSAVIETLRYYTRDGAADPTERQRRLATERERASKQLLDRLDPVRRRLVEPVLRKAQEYGGLREDALADVGLAWPLIRSLLAELGGRLRDAGVIEGPDDVYWLTAAHLDLAAAAMDRGAALVSAGSVEDRKMTWRGRRTVSPPQLLPKTGPVKLMEPWMPSVDADGQHGPTLRGLGASGGTVTARACVITDRADFARMEPGMIIVAKITTPAYTPLFAMAGGVVTDVGGPLSHSSIVAREYGIPAVLGTGAATQRIKHGDEITVDGTAGTVTLAADEEVDHDREAAVGDGGAASNGGRRRAVLVAAGAGAGAAAAVAMLRRRARRRRPTGPTSGKAST</sequence>
<keyword evidence="3" id="KW-1133">Transmembrane helix</keyword>
<evidence type="ECO:0000259" key="5">
    <source>
        <dbReference type="Pfam" id="PF01326"/>
    </source>
</evidence>
<reference evidence="6 7" key="1">
    <citation type="submission" date="2019-07" db="EMBL/GenBank/DDBJ databases">
        <title>Microlunatus dokdonensis sp. nov. isolated from the rhizospheric soil of the wild plant Elymus tsukushiensis.</title>
        <authorList>
            <person name="Ghim S.-Y."/>
            <person name="Hwang Y.-J."/>
            <person name="Son J.-S."/>
            <person name="Shin J.-H."/>
        </authorList>
    </citation>
    <scope>NUCLEOTIDE SEQUENCE [LARGE SCALE GENOMIC DNA]</scope>
    <source>
        <strain evidence="6 7">KUDC0627</strain>
    </source>
</reference>
<dbReference type="Gene3D" id="3.30.1490.20">
    <property type="entry name" value="ATP-grasp fold, A domain"/>
    <property type="match status" value="1"/>
</dbReference>
<proteinExistence type="predicted"/>
<evidence type="ECO:0000313" key="6">
    <source>
        <dbReference type="EMBL" id="QDP97040.1"/>
    </source>
</evidence>